<dbReference type="RefSeq" id="WP_262167611.1">
    <property type="nucleotide sequence ID" value="NZ_CP104965.1"/>
</dbReference>
<sequence length="332" mass="37254">MSRSPILDTRYRDAVSRPPPDQSVPFWSVMIPTFNSGDYLRQTLASVLAQDQGPERMQVEVIDDASDNDDPAAIVAELGKGRVQFTRQLRNVGHIANFHTCLQRARGQVVHLLHGDDLVEPGFYEALEHGFHAVPEIGAAFCRARFVDEDGRDLGLTEQEEDHAGPLPDHLARLAREQRIMTPSIAVRRSAYVALGGFDQRLVCSEDWEMWVRIAARYPVWYEPRPLAKYRMHLQSNTGRHIRSGDDMAYTRQAIDIFADYLPPATRQAVIPAAKRTYARASLGMADRMLRLGDLPAARAQLWQAIRLDASPPIVWPAIKIMARTLAGASQP</sequence>
<evidence type="ECO:0000259" key="1">
    <source>
        <dbReference type="Pfam" id="PF00535"/>
    </source>
</evidence>
<reference evidence="2 3" key="1">
    <citation type="submission" date="2022-09" db="EMBL/GenBank/DDBJ databases">
        <title>Interaction between co-microsymbionts with complementary sets of symbiotic genes in legume-rhizobium systems.</title>
        <authorList>
            <person name="Safronova V."/>
            <person name="Sazanova A."/>
            <person name="Afonin A."/>
            <person name="Chirak E."/>
        </authorList>
    </citation>
    <scope>NUCLEOTIDE SEQUENCE [LARGE SCALE GENOMIC DNA]</scope>
    <source>
        <strain evidence="2 3">A18/4-1</strain>
    </source>
</reference>
<organism evidence="2 3">
    <name type="scientific">Devosia neptuniae</name>
    <dbReference type="NCBI Taxonomy" id="191302"/>
    <lineage>
        <taxon>Bacteria</taxon>
        <taxon>Pseudomonadati</taxon>
        <taxon>Pseudomonadota</taxon>
        <taxon>Alphaproteobacteria</taxon>
        <taxon>Hyphomicrobiales</taxon>
        <taxon>Devosiaceae</taxon>
        <taxon>Devosia</taxon>
    </lineage>
</organism>
<dbReference type="Proteomes" id="UP001061862">
    <property type="component" value="Chromosome"/>
</dbReference>
<dbReference type="Gene3D" id="3.90.550.10">
    <property type="entry name" value="Spore Coat Polysaccharide Biosynthesis Protein SpsA, Chain A"/>
    <property type="match status" value="1"/>
</dbReference>
<proteinExistence type="predicted"/>
<dbReference type="PANTHER" id="PTHR43685">
    <property type="entry name" value="GLYCOSYLTRANSFERASE"/>
    <property type="match status" value="1"/>
</dbReference>
<dbReference type="GO" id="GO:0016757">
    <property type="term" value="F:glycosyltransferase activity"/>
    <property type="evidence" value="ECO:0007669"/>
    <property type="project" value="UniProtKB-KW"/>
</dbReference>
<dbReference type="InterPro" id="IPR001173">
    <property type="entry name" value="Glyco_trans_2-like"/>
</dbReference>
<dbReference type="EC" id="2.4.-.-" evidence="2"/>
<evidence type="ECO:0000313" key="3">
    <source>
        <dbReference type="Proteomes" id="UP001061862"/>
    </source>
</evidence>
<name>A0ABY6CAV8_9HYPH</name>
<dbReference type="InterPro" id="IPR029044">
    <property type="entry name" value="Nucleotide-diphossugar_trans"/>
</dbReference>
<keyword evidence="2" id="KW-0808">Transferase</keyword>
<keyword evidence="3" id="KW-1185">Reference proteome</keyword>
<protein>
    <submittedName>
        <fullName evidence="2">Glycosyltransferase</fullName>
        <ecNumber evidence="2">2.4.-.-</ecNumber>
    </submittedName>
</protein>
<evidence type="ECO:0000313" key="2">
    <source>
        <dbReference type="EMBL" id="UXN69265.1"/>
    </source>
</evidence>
<dbReference type="EMBL" id="CP104965">
    <property type="protein sequence ID" value="UXN69265.1"/>
    <property type="molecule type" value="Genomic_DNA"/>
</dbReference>
<dbReference type="Pfam" id="PF00535">
    <property type="entry name" value="Glycos_transf_2"/>
    <property type="match status" value="1"/>
</dbReference>
<dbReference type="SUPFAM" id="SSF53448">
    <property type="entry name" value="Nucleotide-diphospho-sugar transferases"/>
    <property type="match status" value="1"/>
</dbReference>
<dbReference type="InterPro" id="IPR050834">
    <property type="entry name" value="Glycosyltransf_2"/>
</dbReference>
<feature type="domain" description="Glycosyltransferase 2-like" evidence="1">
    <location>
        <begin position="28"/>
        <end position="154"/>
    </location>
</feature>
<gene>
    <name evidence="2" type="ORF">N8A98_18815</name>
</gene>
<accession>A0ABY6CAV8</accession>
<keyword evidence="2" id="KW-0328">Glycosyltransferase</keyword>
<dbReference type="PANTHER" id="PTHR43685:SF2">
    <property type="entry name" value="GLYCOSYLTRANSFERASE 2-LIKE DOMAIN-CONTAINING PROTEIN"/>
    <property type="match status" value="1"/>
</dbReference>